<organism evidence="2 3">
    <name type="scientific">Undibacterium macrobrachii</name>
    <dbReference type="NCBI Taxonomy" id="1119058"/>
    <lineage>
        <taxon>Bacteria</taxon>
        <taxon>Pseudomonadati</taxon>
        <taxon>Pseudomonadota</taxon>
        <taxon>Betaproteobacteria</taxon>
        <taxon>Burkholderiales</taxon>
        <taxon>Oxalobacteraceae</taxon>
        <taxon>Undibacterium</taxon>
    </lineage>
</organism>
<evidence type="ECO:0000313" key="2">
    <source>
        <dbReference type="EMBL" id="GGX22569.1"/>
    </source>
</evidence>
<keyword evidence="3" id="KW-1185">Reference proteome</keyword>
<feature type="signal peptide" evidence="1">
    <location>
        <begin position="1"/>
        <end position="21"/>
    </location>
</feature>
<dbReference type="EMBL" id="BMYT01000006">
    <property type="protein sequence ID" value="GGX22569.1"/>
    <property type="molecule type" value="Genomic_DNA"/>
</dbReference>
<reference evidence="3" key="1">
    <citation type="journal article" date="2019" name="Int. J. Syst. Evol. Microbiol.">
        <title>The Global Catalogue of Microorganisms (GCM) 10K type strain sequencing project: providing services to taxonomists for standard genome sequencing and annotation.</title>
        <authorList>
            <consortium name="The Broad Institute Genomics Platform"/>
            <consortium name="The Broad Institute Genome Sequencing Center for Infectious Disease"/>
            <person name="Wu L."/>
            <person name="Ma J."/>
        </authorList>
    </citation>
    <scope>NUCLEOTIDE SEQUENCE [LARGE SCALE GENOMIC DNA]</scope>
    <source>
        <strain evidence="3">KCTC 23916</strain>
    </source>
</reference>
<gene>
    <name evidence="2" type="ORF">GCM10011282_30760</name>
</gene>
<comment type="caution">
    <text evidence="2">The sequence shown here is derived from an EMBL/GenBank/DDBJ whole genome shotgun (WGS) entry which is preliminary data.</text>
</comment>
<proteinExistence type="predicted"/>
<evidence type="ECO:0000256" key="1">
    <source>
        <dbReference type="SAM" id="SignalP"/>
    </source>
</evidence>
<sequence length="139" mass="15200">MTTLRLLTLSALIFATTDAAAHADYRCKVERIHTAQGEGPASLVHGERKTWIGKEFSVSRRTGAMSGPLRNNYATEPTVIDPGSKENSFKAISILRPNEVGSGSAVYTLVINEYVEGSKKPFAFMSSDVVYFGACWHDK</sequence>
<feature type="chain" id="PRO_5047204765" evidence="1">
    <location>
        <begin position="22"/>
        <end position="139"/>
    </location>
</feature>
<evidence type="ECO:0000313" key="3">
    <source>
        <dbReference type="Proteomes" id="UP000620127"/>
    </source>
</evidence>
<accession>A0ABQ2XLV5</accession>
<keyword evidence="1" id="KW-0732">Signal</keyword>
<protein>
    <submittedName>
        <fullName evidence="2">Uncharacterized protein</fullName>
    </submittedName>
</protein>
<dbReference type="Proteomes" id="UP000620127">
    <property type="component" value="Unassembled WGS sequence"/>
</dbReference>
<name>A0ABQ2XLV5_9BURK</name>